<proteinExistence type="inferred from homology"/>
<keyword evidence="5 15" id="KW-0679">Respiratory chain</keyword>
<comment type="cofactor">
    <cofactor evidence="15">
        <name>Cu cation</name>
        <dbReference type="ChEBI" id="CHEBI:23378"/>
    </cofactor>
    <text evidence="15">Binds a copper A center.</text>
</comment>
<keyword evidence="15 19" id="KW-0496">Mitochondrion</keyword>
<keyword evidence="15" id="KW-0999">Mitochondrion inner membrane</keyword>
<feature type="transmembrane region" description="Helical" evidence="16">
    <location>
        <begin position="53"/>
        <end position="75"/>
    </location>
</feature>
<evidence type="ECO:0000256" key="14">
    <source>
        <dbReference type="ARBA" id="ARBA00049512"/>
    </source>
</evidence>
<dbReference type="SUPFAM" id="SSF49503">
    <property type="entry name" value="Cupredoxins"/>
    <property type="match status" value="1"/>
</dbReference>
<dbReference type="SUPFAM" id="SSF81464">
    <property type="entry name" value="Cytochrome c oxidase subunit II-like, transmembrane region"/>
    <property type="match status" value="1"/>
</dbReference>
<keyword evidence="12 15" id="KW-0186">Copper</keyword>
<evidence type="ECO:0000256" key="6">
    <source>
        <dbReference type="ARBA" id="ARBA00022692"/>
    </source>
</evidence>
<evidence type="ECO:0000313" key="19">
    <source>
        <dbReference type="EMBL" id="QAV59299.1"/>
    </source>
</evidence>
<dbReference type="InterPro" id="IPR045187">
    <property type="entry name" value="CcO_II"/>
</dbReference>
<evidence type="ECO:0000256" key="11">
    <source>
        <dbReference type="ARBA" id="ARBA00022989"/>
    </source>
</evidence>
<dbReference type="PROSITE" id="PS50999">
    <property type="entry name" value="COX2_TM"/>
    <property type="match status" value="1"/>
</dbReference>
<keyword evidence="7 15" id="KW-0479">Metal-binding</keyword>
<keyword evidence="10 15" id="KW-0249">Electron transport</keyword>
<dbReference type="InterPro" id="IPR008972">
    <property type="entry name" value="Cupredoxin"/>
</dbReference>
<evidence type="ECO:0000256" key="5">
    <source>
        <dbReference type="ARBA" id="ARBA00022660"/>
    </source>
</evidence>
<keyword evidence="9" id="KW-1278">Translocase</keyword>
<evidence type="ECO:0000256" key="3">
    <source>
        <dbReference type="ARBA" id="ARBA00015946"/>
    </source>
</evidence>
<accession>A0A481P7V7</accession>
<evidence type="ECO:0000259" key="17">
    <source>
        <dbReference type="PROSITE" id="PS50857"/>
    </source>
</evidence>
<evidence type="ECO:0000256" key="13">
    <source>
        <dbReference type="ARBA" id="ARBA00023136"/>
    </source>
</evidence>
<comment type="similarity">
    <text evidence="2 15">Belongs to the cytochrome c oxidase subunit 2 family.</text>
</comment>
<protein>
    <recommendedName>
        <fullName evidence="3 15">Cytochrome c oxidase subunit 2</fullName>
    </recommendedName>
</protein>
<evidence type="ECO:0000256" key="16">
    <source>
        <dbReference type="SAM" id="Phobius"/>
    </source>
</evidence>
<dbReference type="PRINTS" id="PR01166">
    <property type="entry name" value="CYCOXIDASEII"/>
</dbReference>
<sequence>MKLGVFYVVSVFFGLVVGYRLFVLRLGYGSIWPHRFGRPGSLKALKLYEFHSYLVSLMLVVVVGVFLLVFFLWGLSGLSRRWGFLEHDRIETFWTVWPLFLLLLVVLPSLTLLYVLEESVSRVWSTVHVVGRMWYWEYGYLKGSGGYEFFESRLLKEGDVYRPRWEVDNACMMAVGKYFRFLVTSGDVIHSFSLPRLGVKVDCVPGRVNQVYMSPLFVGVYRGQCSELCGAGHSQMPIECRVLPVSSYLLWNK</sequence>
<evidence type="ECO:0000256" key="15">
    <source>
        <dbReference type="RuleBase" id="RU000457"/>
    </source>
</evidence>
<reference evidence="19" key="1">
    <citation type="journal article" date="2019" name="Genome Biol. Evol.">
        <title>Mitogenomics Reveals a Novel Genetic Code in Hemichordata.</title>
        <authorList>
            <person name="Li Y."/>
            <person name="Kocot K.M."/>
            <person name="Tassia M.G."/>
            <person name="Cannon J.T."/>
            <person name="Bernt M."/>
            <person name="Halanych K.M."/>
        </authorList>
    </citation>
    <scope>NUCLEOTIDE SEQUENCE</scope>
</reference>
<dbReference type="Pfam" id="PF00116">
    <property type="entry name" value="COX2"/>
    <property type="match status" value="1"/>
</dbReference>
<dbReference type="Gene3D" id="2.60.40.420">
    <property type="entry name" value="Cupredoxins - blue copper proteins"/>
    <property type="match status" value="1"/>
</dbReference>
<dbReference type="GO" id="GO:0005507">
    <property type="term" value="F:copper ion binding"/>
    <property type="evidence" value="ECO:0007669"/>
    <property type="project" value="InterPro"/>
</dbReference>
<evidence type="ECO:0000256" key="7">
    <source>
        <dbReference type="ARBA" id="ARBA00022723"/>
    </source>
</evidence>
<gene>
    <name evidence="19" type="primary">COII</name>
</gene>
<dbReference type="PROSITE" id="PS50857">
    <property type="entry name" value="COX2_CUA"/>
    <property type="match status" value="1"/>
</dbReference>
<dbReference type="GO" id="GO:0005743">
    <property type="term" value="C:mitochondrial inner membrane"/>
    <property type="evidence" value="ECO:0007669"/>
    <property type="project" value="UniProtKB-SubCell"/>
</dbReference>
<feature type="transmembrane region" description="Helical" evidence="16">
    <location>
        <begin position="95"/>
        <end position="116"/>
    </location>
</feature>
<dbReference type="InterPro" id="IPR002429">
    <property type="entry name" value="CcO_II-like_C"/>
</dbReference>
<evidence type="ECO:0000256" key="2">
    <source>
        <dbReference type="ARBA" id="ARBA00007866"/>
    </source>
</evidence>
<dbReference type="GO" id="GO:0042773">
    <property type="term" value="P:ATP synthesis coupled electron transport"/>
    <property type="evidence" value="ECO:0007669"/>
    <property type="project" value="TreeGrafter"/>
</dbReference>
<feature type="transmembrane region" description="Helical" evidence="16">
    <location>
        <begin position="6"/>
        <end position="28"/>
    </location>
</feature>
<dbReference type="InterPro" id="IPR011759">
    <property type="entry name" value="Cyt_c_oxidase_su2_TM_dom"/>
</dbReference>
<dbReference type="GO" id="GO:0004129">
    <property type="term" value="F:cytochrome-c oxidase activity"/>
    <property type="evidence" value="ECO:0007669"/>
    <property type="project" value="UniProtKB-EC"/>
</dbReference>
<dbReference type="PROSITE" id="PS00078">
    <property type="entry name" value="COX2"/>
    <property type="match status" value="1"/>
</dbReference>
<evidence type="ECO:0000256" key="12">
    <source>
        <dbReference type="ARBA" id="ARBA00023008"/>
    </source>
</evidence>
<comment type="catalytic activity">
    <reaction evidence="14">
        <text>4 Fe(II)-[cytochrome c] + O2 + 8 H(+)(in) = 4 Fe(III)-[cytochrome c] + 2 H2O + 4 H(+)(out)</text>
        <dbReference type="Rhea" id="RHEA:11436"/>
        <dbReference type="Rhea" id="RHEA-COMP:10350"/>
        <dbReference type="Rhea" id="RHEA-COMP:14399"/>
        <dbReference type="ChEBI" id="CHEBI:15377"/>
        <dbReference type="ChEBI" id="CHEBI:15378"/>
        <dbReference type="ChEBI" id="CHEBI:15379"/>
        <dbReference type="ChEBI" id="CHEBI:29033"/>
        <dbReference type="ChEBI" id="CHEBI:29034"/>
        <dbReference type="EC" id="7.1.1.9"/>
    </reaction>
    <physiologicalReaction direction="left-to-right" evidence="14">
        <dbReference type="Rhea" id="RHEA:11437"/>
    </physiologicalReaction>
</comment>
<dbReference type="Pfam" id="PF02790">
    <property type="entry name" value="COX2_TM"/>
    <property type="match status" value="1"/>
</dbReference>
<keyword evidence="4 15" id="KW-0813">Transport</keyword>
<dbReference type="AlphaFoldDB" id="A0A481P7V7"/>
<name>A0A481P7V7_9BILA</name>
<geneLocation type="mitochondrion" evidence="19"/>
<dbReference type="PANTHER" id="PTHR22888">
    <property type="entry name" value="CYTOCHROME C OXIDASE, SUBUNIT II"/>
    <property type="match status" value="1"/>
</dbReference>
<evidence type="ECO:0000256" key="8">
    <source>
        <dbReference type="ARBA" id="ARBA00022842"/>
    </source>
</evidence>
<dbReference type="EMBL" id="MF374802">
    <property type="protein sequence ID" value="QAV59299.1"/>
    <property type="molecule type" value="Genomic_DNA"/>
</dbReference>
<dbReference type="PANTHER" id="PTHR22888:SF9">
    <property type="entry name" value="CYTOCHROME C OXIDASE SUBUNIT 2"/>
    <property type="match status" value="1"/>
</dbReference>
<dbReference type="InterPro" id="IPR001505">
    <property type="entry name" value="Copper_CuA"/>
</dbReference>
<organism evidence="19">
    <name type="scientific">Cephalodiscus hodgsoni</name>
    <dbReference type="NCBI Taxonomy" id="560606"/>
    <lineage>
        <taxon>Eukaryota</taxon>
        <taxon>Metazoa</taxon>
        <taxon>Hemichordata</taxon>
        <taxon>Pterobranchia</taxon>
        <taxon>Cephalodiscida</taxon>
        <taxon>Cephalodiscidae</taxon>
        <taxon>Cephalodiscus</taxon>
    </lineage>
</organism>
<dbReference type="InterPro" id="IPR036257">
    <property type="entry name" value="Cyt_c_oxidase_su2_TM_sf"/>
</dbReference>
<evidence type="ECO:0000256" key="9">
    <source>
        <dbReference type="ARBA" id="ARBA00022967"/>
    </source>
</evidence>
<evidence type="ECO:0000256" key="1">
    <source>
        <dbReference type="ARBA" id="ARBA00004141"/>
    </source>
</evidence>
<keyword evidence="13 15" id="KW-0472">Membrane</keyword>
<comment type="subcellular location">
    <subcellularLocation>
        <location evidence="1">Membrane</location>
        <topology evidence="1">Multi-pass membrane protein</topology>
    </subcellularLocation>
    <subcellularLocation>
        <location evidence="15">Mitochondrion inner membrane</location>
        <topology evidence="15">Multi-pass membrane protein</topology>
    </subcellularLocation>
</comment>
<evidence type="ECO:0000259" key="18">
    <source>
        <dbReference type="PROSITE" id="PS50999"/>
    </source>
</evidence>
<keyword evidence="8" id="KW-0460">Magnesium</keyword>
<dbReference type="Gene3D" id="1.10.287.90">
    <property type="match status" value="1"/>
</dbReference>
<evidence type="ECO:0000256" key="10">
    <source>
        <dbReference type="ARBA" id="ARBA00022982"/>
    </source>
</evidence>
<evidence type="ECO:0000256" key="4">
    <source>
        <dbReference type="ARBA" id="ARBA00022448"/>
    </source>
</evidence>
<keyword evidence="6 15" id="KW-0812">Transmembrane</keyword>
<feature type="domain" description="Cytochrome oxidase subunit II copper A binding" evidence="17">
    <location>
        <begin position="122"/>
        <end position="253"/>
    </location>
</feature>
<keyword evidence="11 16" id="KW-1133">Transmembrane helix</keyword>
<comment type="function">
    <text evidence="15">Component of the cytochrome c oxidase, the last enzyme in the mitochondrial electron transport chain which drives oxidative phosphorylation. The respiratory chain contains 3 multisubunit complexes succinate dehydrogenase (complex II, CII), ubiquinol-cytochrome c oxidoreductase (cytochrome b-c1 complex, complex III, CIII) and cytochrome c oxidase (complex IV, CIV), that cooperate to transfer electrons derived from NADH and succinate to molecular oxygen, creating an electrochemical gradient over the inner membrane that drives transmembrane transport and the ATP synthase. Cytochrome c oxidase is the component of the respiratory chain that catalyzes the reduction of oxygen to water. Electrons originating from reduced cytochrome c in the intermembrane space (IMS) are transferred via the dinuclear copper A center (CU(A)) of subunit 2 and heme A of subunit 1 to the active site in subunit 1, a binuclear center (BNC) formed by heme A3 and copper B (CU(B)). The BNC reduces molecular oxygen to 2 water molecules using 4 electrons from cytochrome c in the IMS and 4 protons from the mitochondrial matrix.</text>
</comment>
<feature type="domain" description="Cytochrome oxidase subunit II transmembrane region profile" evidence="18">
    <location>
        <begin position="28"/>
        <end position="120"/>
    </location>
</feature>